<evidence type="ECO:0000313" key="1">
    <source>
        <dbReference type="EMBL" id="KAG6111883.1"/>
    </source>
</evidence>
<protein>
    <submittedName>
        <fullName evidence="1">Uncharacterized protein</fullName>
    </submittedName>
</protein>
<keyword evidence="2" id="KW-1185">Reference proteome</keyword>
<evidence type="ECO:0000313" key="2">
    <source>
        <dbReference type="Proteomes" id="UP000732380"/>
    </source>
</evidence>
<accession>A0A9P7TT85</accession>
<comment type="caution">
    <text evidence="1">The sequence shown here is derived from an EMBL/GenBank/DDBJ whole genome shotgun (WGS) entry which is preliminary data.</text>
</comment>
<dbReference type="Proteomes" id="UP000732380">
    <property type="component" value="Unassembled WGS sequence"/>
</dbReference>
<proteinExistence type="predicted"/>
<sequence length="188" mass="20945">MGAKDKKTEDPGQIHTGQHNVDVVVDVASIITSKAGAGEEQERRTTSVEALYDVVSASAMPTKYRYTPKIPSQGDVRAVFGSLLPQQMDGQRPRRLVEEQEFHTEYGVVHHVRKVPVWWGGRANPSPVGREVTSDNASHAFPYPMRPRPQLQLQLCEGVIFANFHQVWMSAPIPSRIYRKSSKIVGNG</sequence>
<organism evidence="1 2">
    <name type="scientific">Claviceps humidiphila</name>
    <dbReference type="NCBI Taxonomy" id="1294629"/>
    <lineage>
        <taxon>Eukaryota</taxon>
        <taxon>Fungi</taxon>
        <taxon>Dikarya</taxon>
        <taxon>Ascomycota</taxon>
        <taxon>Pezizomycotina</taxon>
        <taxon>Sordariomycetes</taxon>
        <taxon>Hypocreomycetidae</taxon>
        <taxon>Hypocreales</taxon>
        <taxon>Clavicipitaceae</taxon>
        <taxon>Claviceps</taxon>
    </lineage>
</organism>
<dbReference type="AlphaFoldDB" id="A0A9P7TT85"/>
<name>A0A9P7TT85_9HYPO</name>
<gene>
    <name evidence="1" type="ORF">E4U13_004577</name>
</gene>
<reference evidence="1 2" key="1">
    <citation type="journal article" date="2020" name="bioRxiv">
        <title>Whole genome comparisons of ergot fungi reveals the divergence and evolution of species within the genus Claviceps are the result of varying mechanisms driving genome evolution and host range expansion.</title>
        <authorList>
            <person name="Wyka S.A."/>
            <person name="Mondo S.J."/>
            <person name="Liu M."/>
            <person name="Dettman J."/>
            <person name="Nalam V."/>
            <person name="Broders K.D."/>
        </authorList>
    </citation>
    <scope>NUCLEOTIDE SEQUENCE [LARGE SCALE GENOMIC DNA]</scope>
    <source>
        <strain evidence="1 2">LM576</strain>
    </source>
</reference>
<dbReference type="EMBL" id="SRQM01000360">
    <property type="protein sequence ID" value="KAG6111883.1"/>
    <property type="molecule type" value="Genomic_DNA"/>
</dbReference>